<evidence type="ECO:0000256" key="3">
    <source>
        <dbReference type="ARBA" id="ARBA00022795"/>
    </source>
</evidence>
<keyword evidence="4" id="KW-0175">Coiled coil</keyword>
<evidence type="ECO:0000256" key="1">
    <source>
        <dbReference type="ARBA" id="ARBA00002397"/>
    </source>
</evidence>
<evidence type="ECO:0000256" key="4">
    <source>
        <dbReference type="SAM" id="Coils"/>
    </source>
</evidence>
<evidence type="ECO:0000313" key="5">
    <source>
        <dbReference type="EMBL" id="XBO70942.1"/>
    </source>
</evidence>
<gene>
    <name evidence="5" type="ORF">NFG58_20470</name>
</gene>
<dbReference type="RefSeq" id="WP_045994752.1">
    <property type="nucleotide sequence ID" value="NZ_CP098827.1"/>
</dbReference>
<dbReference type="Pfam" id="PF05130">
    <property type="entry name" value="FlgN"/>
    <property type="match status" value="1"/>
</dbReference>
<dbReference type="Gene3D" id="1.20.58.300">
    <property type="entry name" value="FlgN-like"/>
    <property type="match status" value="1"/>
</dbReference>
<dbReference type="AlphaFoldDB" id="A0AAU7KHL3"/>
<keyword evidence="5" id="KW-0969">Cilium</keyword>
<keyword evidence="3" id="KW-1005">Bacterial flagellum biogenesis</keyword>
<reference evidence="5" key="1">
    <citation type="submission" date="2022-06" db="EMBL/GenBank/DDBJ databases">
        <title>A novel DMS-producing enzyme.</title>
        <authorList>
            <person name="Zhang Y."/>
        </authorList>
    </citation>
    <scope>NUCLEOTIDE SEQUENCE</scope>
    <source>
        <strain evidence="5">RT37</strain>
    </source>
</reference>
<keyword evidence="5" id="KW-0282">Flagellum</keyword>
<proteinExistence type="inferred from homology"/>
<comment type="similarity">
    <text evidence="2">Belongs to the FlgN family.</text>
</comment>
<dbReference type="GO" id="GO:0044780">
    <property type="term" value="P:bacterial-type flagellum assembly"/>
    <property type="evidence" value="ECO:0007669"/>
    <property type="project" value="InterPro"/>
</dbReference>
<dbReference type="EMBL" id="CP098827">
    <property type="protein sequence ID" value="XBO70942.1"/>
    <property type="molecule type" value="Genomic_DNA"/>
</dbReference>
<name>A0AAU7KHL3_9GAMM</name>
<comment type="function">
    <text evidence="1">Required for the efficient initiation of filament assembly.</text>
</comment>
<organism evidence="5">
    <name type="scientific">Halomonas sp. RT37</name>
    <dbReference type="NCBI Taxonomy" id="2950872"/>
    <lineage>
        <taxon>Bacteria</taxon>
        <taxon>Pseudomonadati</taxon>
        <taxon>Pseudomonadota</taxon>
        <taxon>Gammaproteobacteria</taxon>
        <taxon>Oceanospirillales</taxon>
        <taxon>Halomonadaceae</taxon>
        <taxon>Halomonas</taxon>
    </lineage>
</organism>
<evidence type="ECO:0000256" key="2">
    <source>
        <dbReference type="ARBA" id="ARBA00007703"/>
    </source>
</evidence>
<protein>
    <submittedName>
        <fullName evidence="5">Flagellar protein FlgN</fullName>
    </submittedName>
</protein>
<keyword evidence="5" id="KW-0966">Cell projection</keyword>
<dbReference type="SUPFAM" id="SSF140566">
    <property type="entry name" value="FlgN-like"/>
    <property type="match status" value="1"/>
</dbReference>
<dbReference type="InterPro" id="IPR007809">
    <property type="entry name" value="FlgN-like"/>
</dbReference>
<accession>A0AAU7KHL3</accession>
<feature type="coiled-coil region" evidence="4">
    <location>
        <begin position="38"/>
        <end position="65"/>
    </location>
</feature>
<dbReference type="InterPro" id="IPR036679">
    <property type="entry name" value="FlgN-like_sf"/>
</dbReference>
<sequence>MSLARLLDQQRERLAELLALLGEEQECLVQGQVDSEALVALAGQKSEIQQRLAETEARRHQVQCRLGYPDDREGTLQAARDAGCEAAWQATMALAREVSRANLRCGELLALRMEHNQRMLDQIHRIANASVYQPDGRTRLQPSRLNVSA</sequence>